<sequence>MLYSFVTAVALFSGAALAATGELGDAAITTDNVAGASYQAVLPNKNTTTIRGQITGTSNTNGTGVEFNINFYGLPDQSQGGPFIYHIHALPVPSDGNCTGTLAHLDPYIRGETPVCDATQPETCQVGDLSGKHGNITRNPFQTAYLDLYTTTTKGIGAFFGNRSIVIHSANKTRLTCANFTLVSSGSPSTNASSTTSSTTSASTYTGGATSMAISAGTLVAAILGLLNLLM</sequence>
<dbReference type="PANTHER" id="PTHR20910">
    <property type="entry name" value="AGAP001623-PA"/>
    <property type="match status" value="1"/>
</dbReference>
<name>A0A0G2F1F0_PHACM</name>
<evidence type="ECO:0000256" key="7">
    <source>
        <dbReference type="ARBA" id="ARBA00049204"/>
    </source>
</evidence>
<reference evidence="10 11" key="1">
    <citation type="submission" date="2015-05" db="EMBL/GenBank/DDBJ databases">
        <title>Distinctive expansion of gene families associated with plant cell wall degradation and secondary metabolism in the genomes of grapevine trunk pathogens.</title>
        <authorList>
            <person name="Lawrence D.P."/>
            <person name="Travadon R."/>
            <person name="Rolshausen P.E."/>
            <person name="Baumgartner K."/>
        </authorList>
    </citation>
    <scope>NUCLEOTIDE SEQUENCE [LARGE SCALE GENOMIC DNA]</scope>
    <source>
        <strain evidence="10">UCRPC4</strain>
    </source>
</reference>
<evidence type="ECO:0000256" key="9">
    <source>
        <dbReference type="SAM" id="SignalP"/>
    </source>
</evidence>
<accession>A0A0G2F1F0</accession>
<dbReference type="InterPro" id="IPR053257">
    <property type="entry name" value="Cu-only_SOD"/>
</dbReference>
<dbReference type="GO" id="GO:0046872">
    <property type="term" value="F:metal ion binding"/>
    <property type="evidence" value="ECO:0007669"/>
    <property type="project" value="InterPro"/>
</dbReference>
<dbReference type="Proteomes" id="UP000053317">
    <property type="component" value="Unassembled WGS sequence"/>
</dbReference>
<gene>
    <name evidence="10" type="ORF">UCRPC4_g00443</name>
</gene>
<reference evidence="10 11" key="2">
    <citation type="submission" date="2015-05" db="EMBL/GenBank/DDBJ databases">
        <authorList>
            <person name="Morales-Cruz A."/>
            <person name="Amrine K.C."/>
            <person name="Cantu D."/>
        </authorList>
    </citation>
    <scope>NUCLEOTIDE SEQUENCE [LARGE SCALE GENOMIC DNA]</scope>
    <source>
        <strain evidence="10">UCRPC4</strain>
    </source>
</reference>
<keyword evidence="8" id="KW-0472">Membrane</keyword>
<dbReference type="Gene3D" id="2.60.40.200">
    <property type="entry name" value="Superoxide dismutase, copper/zinc binding domain"/>
    <property type="match status" value="1"/>
</dbReference>
<comment type="similarity">
    <text evidence="3">Belongs to the Cu-Zn superoxide dismutase family.</text>
</comment>
<keyword evidence="9" id="KW-0732">Signal</keyword>
<dbReference type="FunFam" id="2.60.40.200:FF:000007">
    <property type="entry name" value="Cell surface Cu-only superoxide dismutase 5"/>
    <property type="match status" value="1"/>
</dbReference>
<feature type="transmembrane region" description="Helical" evidence="8">
    <location>
        <begin position="205"/>
        <end position="230"/>
    </location>
</feature>
<evidence type="ECO:0000256" key="6">
    <source>
        <dbReference type="ARBA" id="ARBA00022862"/>
    </source>
</evidence>
<keyword evidence="6" id="KW-0049">Antioxidant</keyword>
<comment type="subcellular location">
    <subcellularLocation>
        <location evidence="1">Cell envelope</location>
    </subcellularLocation>
    <subcellularLocation>
        <location evidence="2">Secreted</location>
    </subcellularLocation>
</comment>
<comment type="catalytic activity">
    <reaction evidence="7">
        <text>2 superoxide + 2 H(+) = H2O2 + O2</text>
        <dbReference type="Rhea" id="RHEA:20696"/>
        <dbReference type="ChEBI" id="CHEBI:15378"/>
        <dbReference type="ChEBI" id="CHEBI:15379"/>
        <dbReference type="ChEBI" id="CHEBI:16240"/>
        <dbReference type="ChEBI" id="CHEBI:18421"/>
        <dbReference type="EC" id="1.15.1.1"/>
    </reaction>
</comment>
<dbReference type="GO" id="GO:0004784">
    <property type="term" value="F:superoxide dismutase activity"/>
    <property type="evidence" value="ECO:0007669"/>
    <property type="project" value="UniProtKB-EC"/>
</dbReference>
<evidence type="ECO:0000256" key="5">
    <source>
        <dbReference type="ARBA" id="ARBA00022525"/>
    </source>
</evidence>
<organism evidence="10 11">
    <name type="scientific">Phaeomoniella chlamydospora</name>
    <name type="common">Phaeoacremonium chlamydosporum</name>
    <dbReference type="NCBI Taxonomy" id="158046"/>
    <lineage>
        <taxon>Eukaryota</taxon>
        <taxon>Fungi</taxon>
        <taxon>Dikarya</taxon>
        <taxon>Ascomycota</taxon>
        <taxon>Pezizomycotina</taxon>
        <taxon>Eurotiomycetes</taxon>
        <taxon>Chaetothyriomycetidae</taxon>
        <taxon>Phaeomoniellales</taxon>
        <taxon>Phaeomoniellaceae</taxon>
        <taxon>Phaeomoniella</taxon>
    </lineage>
</organism>
<evidence type="ECO:0000313" key="11">
    <source>
        <dbReference type="Proteomes" id="UP000053317"/>
    </source>
</evidence>
<protein>
    <recommendedName>
        <fullName evidence="4">superoxide dismutase</fullName>
        <ecNumber evidence="4">1.15.1.1</ecNumber>
    </recommendedName>
</protein>
<keyword evidence="5" id="KW-0964">Secreted</keyword>
<keyword evidence="8" id="KW-0812">Transmembrane</keyword>
<evidence type="ECO:0000256" key="4">
    <source>
        <dbReference type="ARBA" id="ARBA00012682"/>
    </source>
</evidence>
<dbReference type="AlphaFoldDB" id="A0A0G2F1F0"/>
<keyword evidence="8" id="KW-1133">Transmembrane helix</keyword>
<evidence type="ECO:0000256" key="8">
    <source>
        <dbReference type="SAM" id="Phobius"/>
    </source>
</evidence>
<dbReference type="EMBL" id="LCWF01000010">
    <property type="protein sequence ID" value="KKY28637.1"/>
    <property type="molecule type" value="Genomic_DNA"/>
</dbReference>
<keyword evidence="11" id="KW-1185">Reference proteome</keyword>
<evidence type="ECO:0000313" key="10">
    <source>
        <dbReference type="EMBL" id="KKY28637.1"/>
    </source>
</evidence>
<dbReference type="PANTHER" id="PTHR20910:SF1">
    <property type="entry name" value="SUPEROXIDE DISMUTASE COPPER_ZINC BINDING DOMAIN-CONTAINING PROTEIN"/>
    <property type="match status" value="1"/>
</dbReference>
<dbReference type="EC" id="1.15.1.1" evidence="4"/>
<proteinExistence type="inferred from homology"/>
<dbReference type="OrthoDB" id="159229at2759"/>
<feature type="signal peptide" evidence="9">
    <location>
        <begin position="1"/>
        <end position="18"/>
    </location>
</feature>
<evidence type="ECO:0000256" key="1">
    <source>
        <dbReference type="ARBA" id="ARBA00004196"/>
    </source>
</evidence>
<feature type="chain" id="PRO_5002543777" description="superoxide dismutase" evidence="9">
    <location>
        <begin position="19"/>
        <end position="231"/>
    </location>
</feature>
<evidence type="ECO:0000256" key="3">
    <source>
        <dbReference type="ARBA" id="ARBA00010457"/>
    </source>
</evidence>
<comment type="caution">
    <text evidence="10">The sequence shown here is derived from an EMBL/GenBank/DDBJ whole genome shotgun (WGS) entry which is preliminary data.</text>
</comment>
<evidence type="ECO:0000256" key="2">
    <source>
        <dbReference type="ARBA" id="ARBA00004613"/>
    </source>
</evidence>
<dbReference type="SUPFAM" id="SSF49329">
    <property type="entry name" value="Cu,Zn superoxide dismutase-like"/>
    <property type="match status" value="1"/>
</dbReference>
<dbReference type="GO" id="GO:0005576">
    <property type="term" value="C:extracellular region"/>
    <property type="evidence" value="ECO:0007669"/>
    <property type="project" value="UniProtKB-SubCell"/>
</dbReference>
<dbReference type="InterPro" id="IPR036423">
    <property type="entry name" value="SOD-like_Cu/Zn_dom_sf"/>
</dbReference>